<gene>
    <name evidence="9" type="ORF">SEPMUDRAFT_151355</name>
</gene>
<protein>
    <submittedName>
        <fullName evidence="9">Redoxin</fullName>
    </submittedName>
</protein>
<keyword evidence="2 7" id="KW-0575">Peroxidase</keyword>
<dbReference type="GO" id="GO:0008379">
    <property type="term" value="F:thioredoxin peroxidase activity"/>
    <property type="evidence" value="ECO:0007669"/>
    <property type="project" value="InterPro"/>
</dbReference>
<reference evidence="9 10" key="1">
    <citation type="journal article" date="2012" name="PLoS Pathog.">
        <title>Diverse lifestyles and strategies of plant pathogenesis encoded in the genomes of eighteen Dothideomycetes fungi.</title>
        <authorList>
            <person name="Ohm R.A."/>
            <person name="Feau N."/>
            <person name="Henrissat B."/>
            <person name="Schoch C.L."/>
            <person name="Horwitz B.A."/>
            <person name="Barry K.W."/>
            <person name="Condon B.J."/>
            <person name="Copeland A.C."/>
            <person name="Dhillon B."/>
            <person name="Glaser F."/>
            <person name="Hesse C.N."/>
            <person name="Kosti I."/>
            <person name="LaButti K."/>
            <person name="Lindquist E.A."/>
            <person name="Lucas S."/>
            <person name="Salamov A.A."/>
            <person name="Bradshaw R.E."/>
            <person name="Ciuffetti L."/>
            <person name="Hamelin R.C."/>
            <person name="Kema G.H.J."/>
            <person name="Lawrence C."/>
            <person name="Scott J.A."/>
            <person name="Spatafora J.W."/>
            <person name="Turgeon B.G."/>
            <person name="de Wit P.J.G.M."/>
            <person name="Zhong S."/>
            <person name="Goodwin S.B."/>
            <person name="Grigoriev I.V."/>
        </authorList>
    </citation>
    <scope>NUCLEOTIDE SEQUENCE [LARGE SCALE GENOMIC DNA]</scope>
    <source>
        <strain evidence="9 10">SO2202</strain>
    </source>
</reference>
<dbReference type="PANTHER" id="PTHR10430:SF16">
    <property type="entry name" value="PEROXIREDOXIN-5, MITOCHONDRIAL"/>
    <property type="match status" value="1"/>
</dbReference>
<keyword evidence="10" id="KW-1185">Reference proteome</keyword>
<dbReference type="SUPFAM" id="SSF52833">
    <property type="entry name" value="Thioredoxin-like"/>
    <property type="match status" value="1"/>
</dbReference>
<evidence type="ECO:0000256" key="6">
    <source>
        <dbReference type="PIRSR" id="PIRSR637944-1"/>
    </source>
</evidence>
<proteinExistence type="inferred from homology"/>
<dbReference type="Proteomes" id="UP000016931">
    <property type="component" value="Unassembled WGS sequence"/>
</dbReference>
<dbReference type="GeneID" id="27903896"/>
<dbReference type="STRING" id="692275.N1QGX5"/>
<dbReference type="Pfam" id="PF08534">
    <property type="entry name" value="Redoxin"/>
    <property type="match status" value="1"/>
</dbReference>
<dbReference type="GO" id="GO:0042744">
    <property type="term" value="P:hydrogen peroxide catabolic process"/>
    <property type="evidence" value="ECO:0007669"/>
    <property type="project" value="TreeGrafter"/>
</dbReference>
<sequence>MSGLTAGEKFPEGVKFKYIAWTTPDPKVCGFPITYDTDKEFASKKVVLVSLPGAFTPTCSANHVPRYIEHIADLKKKGVEQLIIIAPNDAFVMSGWQKVNLGSTDEDNKFTIFASDLETNLAKQIGWTAQGDASRNGRFAAIIDHGKVTYAGFETELQTVSVSGVDAVLEKL</sequence>
<keyword evidence="3 7" id="KW-0049">Antioxidant</keyword>
<evidence type="ECO:0000256" key="4">
    <source>
        <dbReference type="ARBA" id="ARBA00023002"/>
    </source>
</evidence>
<dbReference type="RefSeq" id="XP_016757380.1">
    <property type="nucleotide sequence ID" value="XM_016906759.1"/>
</dbReference>
<evidence type="ECO:0000313" key="10">
    <source>
        <dbReference type="Proteomes" id="UP000016931"/>
    </source>
</evidence>
<evidence type="ECO:0000256" key="7">
    <source>
        <dbReference type="RuleBase" id="RU366011"/>
    </source>
</evidence>
<evidence type="ECO:0000256" key="5">
    <source>
        <dbReference type="ARBA" id="ARBA00023284"/>
    </source>
</evidence>
<dbReference type="HOGENOM" id="CLU_072440_1_1_1"/>
<dbReference type="GO" id="GO:0045454">
    <property type="term" value="P:cell redox homeostasis"/>
    <property type="evidence" value="ECO:0007669"/>
    <property type="project" value="TreeGrafter"/>
</dbReference>
<evidence type="ECO:0000259" key="8">
    <source>
        <dbReference type="Pfam" id="PF08534"/>
    </source>
</evidence>
<feature type="domain" description="Redoxin" evidence="8">
    <location>
        <begin position="6"/>
        <end position="169"/>
    </location>
</feature>
<dbReference type="EMBL" id="KB456269">
    <property type="protein sequence ID" value="EMF09259.1"/>
    <property type="molecule type" value="Genomic_DNA"/>
</dbReference>
<accession>N1QGX5</accession>
<feature type="active site" description="Cysteine sulfenic acid (-SOH) intermediate" evidence="6">
    <location>
        <position position="59"/>
    </location>
</feature>
<comment type="function">
    <text evidence="7">Thiol-specific peroxidase that catalyzes the reduction of hydrogen peroxide and organic hydroperoxides to water and alcohols, respectively. Plays a role in cell protection against oxidative stress by detoxifying peroxides.</text>
</comment>
<organism evidence="9 10">
    <name type="scientific">Sphaerulina musiva (strain SO2202)</name>
    <name type="common">Poplar stem canker fungus</name>
    <name type="synonym">Septoria musiva</name>
    <dbReference type="NCBI Taxonomy" id="692275"/>
    <lineage>
        <taxon>Eukaryota</taxon>
        <taxon>Fungi</taxon>
        <taxon>Dikarya</taxon>
        <taxon>Ascomycota</taxon>
        <taxon>Pezizomycotina</taxon>
        <taxon>Dothideomycetes</taxon>
        <taxon>Dothideomycetidae</taxon>
        <taxon>Mycosphaerellales</taxon>
        <taxon>Mycosphaerellaceae</taxon>
        <taxon>Sphaerulina</taxon>
    </lineage>
</organism>
<evidence type="ECO:0000256" key="3">
    <source>
        <dbReference type="ARBA" id="ARBA00022862"/>
    </source>
</evidence>
<dbReference type="CDD" id="cd03013">
    <property type="entry name" value="PRX5_like"/>
    <property type="match status" value="1"/>
</dbReference>
<dbReference type="OrthoDB" id="195498at2759"/>
<dbReference type="eggNOG" id="KOG0541">
    <property type="taxonomic scope" value="Eukaryota"/>
</dbReference>
<dbReference type="InterPro" id="IPR013740">
    <property type="entry name" value="Redoxin"/>
</dbReference>
<keyword evidence="4 7" id="KW-0560">Oxidoreductase</keyword>
<keyword evidence="5 7" id="KW-0676">Redox-active center</keyword>
<comment type="similarity">
    <text evidence="1 7">Belongs to the peroxiredoxin family. Prx5 subfamily.</text>
</comment>
<dbReference type="GO" id="GO:0034599">
    <property type="term" value="P:cellular response to oxidative stress"/>
    <property type="evidence" value="ECO:0007669"/>
    <property type="project" value="InterPro"/>
</dbReference>
<evidence type="ECO:0000256" key="1">
    <source>
        <dbReference type="ARBA" id="ARBA00010505"/>
    </source>
</evidence>
<evidence type="ECO:0000313" key="9">
    <source>
        <dbReference type="EMBL" id="EMF09259.1"/>
    </source>
</evidence>
<dbReference type="InterPro" id="IPR036249">
    <property type="entry name" value="Thioredoxin-like_sf"/>
</dbReference>
<dbReference type="InterPro" id="IPR037944">
    <property type="entry name" value="PRX5-like"/>
</dbReference>
<dbReference type="GO" id="GO:0005739">
    <property type="term" value="C:mitochondrion"/>
    <property type="evidence" value="ECO:0007669"/>
    <property type="project" value="TreeGrafter"/>
</dbReference>
<dbReference type="OMA" id="ASKEWSN"/>
<evidence type="ECO:0000256" key="2">
    <source>
        <dbReference type="ARBA" id="ARBA00022559"/>
    </source>
</evidence>
<dbReference type="Gene3D" id="3.40.30.10">
    <property type="entry name" value="Glutaredoxin"/>
    <property type="match status" value="1"/>
</dbReference>
<dbReference type="AlphaFoldDB" id="N1QGX5"/>
<name>N1QGX5_SPHMS</name>
<dbReference type="GO" id="GO:0005777">
    <property type="term" value="C:peroxisome"/>
    <property type="evidence" value="ECO:0007669"/>
    <property type="project" value="TreeGrafter"/>
</dbReference>
<dbReference type="PANTHER" id="PTHR10430">
    <property type="entry name" value="PEROXIREDOXIN"/>
    <property type="match status" value="1"/>
</dbReference>